<evidence type="ECO:0000256" key="1">
    <source>
        <dbReference type="SAM" id="MobiDB-lite"/>
    </source>
</evidence>
<dbReference type="InterPro" id="IPR048447">
    <property type="entry name" value="DUF1980_C"/>
</dbReference>
<reference evidence="5 6" key="1">
    <citation type="submission" date="2020-08" db="EMBL/GenBank/DDBJ databases">
        <title>Genomic Encyclopedia of Type Strains, Phase III (KMG-III): the genomes of soil and plant-associated and newly described type strains.</title>
        <authorList>
            <person name="Whitman W."/>
        </authorList>
    </citation>
    <scope>NUCLEOTIDE SEQUENCE [LARGE SCALE GENOMIC DNA]</scope>
    <source>
        <strain evidence="5 6">CECT 8234</strain>
    </source>
</reference>
<evidence type="ECO:0000259" key="4">
    <source>
        <dbReference type="Pfam" id="PF21537"/>
    </source>
</evidence>
<dbReference type="InterPro" id="IPR052955">
    <property type="entry name" value="UPF0703_membrane_permease"/>
</dbReference>
<sequence length="313" mass="34718">MIHHLIRAAILTGFAMFIVYLDRTGEMMLYIAPRMELYVKLSALGLYAAAIYQIYAALQKRMGKQAPDCDCEHEPSPSIIKNVLIYGLFVFPLLLGFLIPTGTLGSALASKKGMSLSGSASIERTDNTASPELDPSESQGLNADADTKAAAQSPSKEENAKAESGIDALFPYDEYTETHAAYGKKLYEQALISVPEKQFIETLTTLDLYREAFIGKEVEITGFVYREEDMGKERLAISRFAMNCCSADALPYGLMIIWPKALDYVEDEWVTVKGTLTTSTYMDNEIITLDAIKMERVKAPESPYVYPDLDFGL</sequence>
<dbReference type="RefSeq" id="WP_183559061.1">
    <property type="nucleotide sequence ID" value="NZ_CBCSLB010000004.1"/>
</dbReference>
<dbReference type="InterPro" id="IPR015402">
    <property type="entry name" value="DUF1980"/>
</dbReference>
<feature type="region of interest" description="Disordered" evidence="1">
    <location>
        <begin position="120"/>
        <end position="162"/>
    </location>
</feature>
<dbReference type="Pfam" id="PF21537">
    <property type="entry name" value="DUF1980_C"/>
    <property type="match status" value="1"/>
</dbReference>
<name>A0A7W5G8K5_9BACL</name>
<dbReference type="EMBL" id="JACHXW010000002">
    <property type="protein sequence ID" value="MBB3150760.1"/>
    <property type="molecule type" value="Genomic_DNA"/>
</dbReference>
<keyword evidence="2" id="KW-1133">Transmembrane helix</keyword>
<feature type="compositionally biased region" description="Polar residues" evidence="1">
    <location>
        <begin position="120"/>
        <end position="141"/>
    </location>
</feature>
<evidence type="ECO:0000259" key="3">
    <source>
        <dbReference type="Pfam" id="PF09323"/>
    </source>
</evidence>
<dbReference type="AlphaFoldDB" id="A0A7W5G8K5"/>
<feature type="transmembrane region" description="Helical" evidence="2">
    <location>
        <begin position="6"/>
        <end position="25"/>
    </location>
</feature>
<evidence type="ECO:0000313" key="6">
    <source>
        <dbReference type="Proteomes" id="UP000518605"/>
    </source>
</evidence>
<proteinExistence type="predicted"/>
<dbReference type="InterPro" id="IPR048493">
    <property type="entry name" value="DUF1980_N"/>
</dbReference>
<keyword evidence="6" id="KW-1185">Reference proteome</keyword>
<feature type="transmembrane region" description="Helical" evidence="2">
    <location>
        <begin position="83"/>
        <end position="109"/>
    </location>
</feature>
<accession>A0A7W5G8K5</accession>
<dbReference type="PANTHER" id="PTHR40047:SF1">
    <property type="entry name" value="UPF0703 PROTEIN YCGQ"/>
    <property type="match status" value="1"/>
</dbReference>
<evidence type="ECO:0000256" key="2">
    <source>
        <dbReference type="SAM" id="Phobius"/>
    </source>
</evidence>
<dbReference type="Pfam" id="PF09323">
    <property type="entry name" value="DUF1980"/>
    <property type="match status" value="1"/>
</dbReference>
<dbReference type="PANTHER" id="PTHR40047">
    <property type="entry name" value="UPF0703 PROTEIN YCGQ"/>
    <property type="match status" value="1"/>
</dbReference>
<keyword evidence="2" id="KW-0812">Transmembrane</keyword>
<organism evidence="5 6">
    <name type="scientific">Paenibacillus endophyticus</name>
    <dbReference type="NCBI Taxonomy" id="1294268"/>
    <lineage>
        <taxon>Bacteria</taxon>
        <taxon>Bacillati</taxon>
        <taxon>Bacillota</taxon>
        <taxon>Bacilli</taxon>
        <taxon>Bacillales</taxon>
        <taxon>Paenibacillaceae</taxon>
        <taxon>Paenibacillus</taxon>
    </lineage>
</organism>
<feature type="transmembrane region" description="Helical" evidence="2">
    <location>
        <begin position="37"/>
        <end position="58"/>
    </location>
</feature>
<evidence type="ECO:0000313" key="5">
    <source>
        <dbReference type="EMBL" id="MBB3150760.1"/>
    </source>
</evidence>
<gene>
    <name evidence="5" type="ORF">FHS16_000794</name>
</gene>
<keyword evidence="2" id="KW-0472">Membrane</keyword>
<dbReference type="Proteomes" id="UP000518605">
    <property type="component" value="Unassembled WGS sequence"/>
</dbReference>
<feature type="domain" description="DUF1980" evidence="3">
    <location>
        <begin position="6"/>
        <end position="114"/>
    </location>
</feature>
<comment type="caution">
    <text evidence="5">The sequence shown here is derived from an EMBL/GenBank/DDBJ whole genome shotgun (WGS) entry which is preliminary data.</text>
</comment>
<feature type="domain" description="DUF1980" evidence="4">
    <location>
        <begin position="173"/>
        <end position="307"/>
    </location>
</feature>
<dbReference type="NCBIfam" id="TIGR03943">
    <property type="entry name" value="TIGR03943 family putative permease subunit"/>
    <property type="match status" value="1"/>
</dbReference>
<protein>
    <submittedName>
        <fullName evidence="5">Putative repeat protein (TIGR03943 family)</fullName>
    </submittedName>
</protein>